<dbReference type="Gene3D" id="2.80.10.50">
    <property type="match status" value="1"/>
</dbReference>
<feature type="compositionally biased region" description="Polar residues" evidence="1">
    <location>
        <begin position="145"/>
        <end position="166"/>
    </location>
</feature>
<gene>
    <name evidence="3" type="ORF">A0O28_0075980</name>
</gene>
<evidence type="ECO:0000313" key="3">
    <source>
        <dbReference type="EMBL" id="OPB45388.1"/>
    </source>
</evidence>
<feature type="region of interest" description="Disordered" evidence="1">
    <location>
        <begin position="137"/>
        <end position="166"/>
    </location>
</feature>
<feature type="domain" description="Ricin B lectin" evidence="2">
    <location>
        <begin position="207"/>
        <end position="283"/>
    </location>
</feature>
<dbReference type="AlphaFoldDB" id="A0A1T3CWB4"/>
<dbReference type="InterPro" id="IPR035992">
    <property type="entry name" value="Ricin_B-like_lectins"/>
</dbReference>
<evidence type="ECO:0000313" key="4">
    <source>
        <dbReference type="Proteomes" id="UP000191004"/>
    </source>
</evidence>
<dbReference type="Proteomes" id="UP000191004">
    <property type="component" value="Unassembled WGS sequence"/>
</dbReference>
<keyword evidence="4" id="KW-1185">Reference proteome</keyword>
<dbReference type="OrthoDB" id="9986966at2759"/>
<protein>
    <submittedName>
        <fullName evidence="3">CBM 13 protein</fullName>
    </submittedName>
</protein>
<dbReference type="Pfam" id="PF14200">
    <property type="entry name" value="RicinB_lectin_2"/>
    <property type="match status" value="1"/>
</dbReference>
<evidence type="ECO:0000259" key="2">
    <source>
        <dbReference type="Pfam" id="PF14200"/>
    </source>
</evidence>
<dbReference type="PROSITE" id="PS50231">
    <property type="entry name" value="RICIN_B_LECTIN"/>
    <property type="match status" value="1"/>
</dbReference>
<comment type="caution">
    <text evidence="3">The sequence shown here is derived from an EMBL/GenBank/DDBJ whole genome shotgun (WGS) entry which is preliminary data.</text>
</comment>
<reference evidence="3 4" key="1">
    <citation type="submission" date="2016-04" db="EMBL/GenBank/DDBJ databases">
        <title>Multiple horizontal gene transfer events from other fungi enriched the ability of the initially mycotrophic fungus Trichoderma (Ascomycota) to feed on dead plant biomass.</title>
        <authorList>
            <person name="Atanasova L."/>
            <person name="Chenthamara K."/>
            <person name="Zhang J."/>
            <person name="Grujic M."/>
            <person name="Henrissat B."/>
            <person name="Kuo A."/>
            <person name="Aertz A."/>
            <person name="Salamov A."/>
            <person name="Lipzen A."/>
            <person name="Labutti K."/>
            <person name="Barry K."/>
            <person name="Miao Y."/>
            <person name="Rahimi M.J."/>
            <person name="Shen Q."/>
            <person name="Grigoriev I.V."/>
            <person name="Kubicek C.P."/>
            <person name="Druzhinina I.S."/>
        </authorList>
    </citation>
    <scope>NUCLEOTIDE SEQUENCE [LARGE SCALE GENOMIC DNA]</scope>
    <source>
        <strain evidence="3 4">NJAU 4742</strain>
    </source>
</reference>
<accession>A0A1T3CWB4</accession>
<dbReference type="InterPro" id="IPR000772">
    <property type="entry name" value="Ricin_B_lectin"/>
</dbReference>
<evidence type="ECO:0000256" key="1">
    <source>
        <dbReference type="SAM" id="MobiDB-lite"/>
    </source>
</evidence>
<dbReference type="CDD" id="cd00161">
    <property type="entry name" value="beta-trefoil_Ricin-like"/>
    <property type="match status" value="1"/>
</dbReference>
<sequence>MSEVTNRNDVRAANAAGGWTIVYGDLINEADVVELIISVPTGTVAGWVSDQVDTQVQKFNQSLATVSDDVVKEATEFLKSLLQGKRSGERDINGLGVKAGIVTYHRKLKTPFGSTPLPNNHQPYIGIRITKPLPPKGAATGVQIPPSTQSGVQQPTQSRVPSNGLDSRSWYRIMNSARPGMAIDVVNDGNQQQDGQVQMAAEGNFSGQHWQLRPSRTNPGAYNLCNMWLGSDKCLDVYGNDKTRPHLATAGNYSGQQWRVEQQGNETWKLSNSYSGPLALSADAYGAELSLKDPQLSPAMSWTLQPIKPITEVGF</sequence>
<proteinExistence type="predicted"/>
<dbReference type="SUPFAM" id="SSF50370">
    <property type="entry name" value="Ricin B-like lectins"/>
    <property type="match status" value="1"/>
</dbReference>
<organism evidence="3 4">
    <name type="scientific">Trichoderma guizhouense</name>
    <dbReference type="NCBI Taxonomy" id="1491466"/>
    <lineage>
        <taxon>Eukaryota</taxon>
        <taxon>Fungi</taxon>
        <taxon>Dikarya</taxon>
        <taxon>Ascomycota</taxon>
        <taxon>Pezizomycotina</taxon>
        <taxon>Sordariomycetes</taxon>
        <taxon>Hypocreomycetidae</taxon>
        <taxon>Hypocreales</taxon>
        <taxon>Hypocreaceae</taxon>
        <taxon>Trichoderma</taxon>
    </lineage>
</organism>
<dbReference type="EMBL" id="LVVK01000005">
    <property type="protein sequence ID" value="OPB45388.1"/>
    <property type="molecule type" value="Genomic_DNA"/>
</dbReference>
<name>A0A1T3CWB4_9HYPO</name>